<dbReference type="AlphaFoldDB" id="A0A4Q8CYG9"/>
<evidence type="ECO:0000313" key="3">
    <source>
        <dbReference type="Proteomes" id="UP000292298"/>
    </source>
</evidence>
<keyword evidence="1" id="KW-1133">Transmembrane helix</keyword>
<protein>
    <recommendedName>
        <fullName evidence="4">Small-conductance mechanosensitive channel</fullName>
    </recommendedName>
</protein>
<feature type="transmembrane region" description="Helical" evidence="1">
    <location>
        <begin position="60"/>
        <end position="84"/>
    </location>
</feature>
<feature type="transmembrane region" description="Helical" evidence="1">
    <location>
        <begin position="354"/>
        <end position="374"/>
    </location>
</feature>
<dbReference type="Proteomes" id="UP000292298">
    <property type="component" value="Unassembled WGS sequence"/>
</dbReference>
<keyword evidence="1" id="KW-0812">Transmembrane</keyword>
<feature type="transmembrane region" description="Helical" evidence="1">
    <location>
        <begin position="166"/>
        <end position="183"/>
    </location>
</feature>
<dbReference type="OrthoDB" id="9769532at2"/>
<feature type="transmembrane region" description="Helical" evidence="1">
    <location>
        <begin position="254"/>
        <end position="271"/>
    </location>
</feature>
<evidence type="ECO:0000313" key="2">
    <source>
        <dbReference type="EMBL" id="RZU98023.1"/>
    </source>
</evidence>
<dbReference type="RefSeq" id="WP_130502369.1">
    <property type="nucleotide sequence ID" value="NZ_SHLI01000001.1"/>
</dbReference>
<gene>
    <name evidence="2" type="ORF">EV698_0259</name>
</gene>
<organism evidence="2 3">
    <name type="scientific">Spiribacter vilamensis</name>
    <dbReference type="NCBI Taxonomy" id="531306"/>
    <lineage>
        <taxon>Bacteria</taxon>
        <taxon>Pseudomonadati</taxon>
        <taxon>Pseudomonadota</taxon>
        <taxon>Gammaproteobacteria</taxon>
        <taxon>Chromatiales</taxon>
        <taxon>Ectothiorhodospiraceae</taxon>
        <taxon>Spiribacter</taxon>
    </lineage>
</organism>
<evidence type="ECO:0000256" key="1">
    <source>
        <dbReference type="SAM" id="Phobius"/>
    </source>
</evidence>
<accession>A0A4Q8CYG9</accession>
<feature type="transmembrane region" description="Helical" evidence="1">
    <location>
        <begin position="137"/>
        <end position="154"/>
    </location>
</feature>
<keyword evidence="1" id="KW-0472">Membrane</keyword>
<feature type="transmembrane region" description="Helical" evidence="1">
    <location>
        <begin position="277"/>
        <end position="301"/>
    </location>
</feature>
<comment type="caution">
    <text evidence="2">The sequence shown here is derived from an EMBL/GenBank/DDBJ whole genome shotgun (WGS) entry which is preliminary data.</text>
</comment>
<feature type="transmembrane region" description="Helical" evidence="1">
    <location>
        <begin position="105"/>
        <end position="125"/>
    </location>
</feature>
<reference evidence="2 3" key="1">
    <citation type="submission" date="2019-02" db="EMBL/GenBank/DDBJ databases">
        <title>Genomic Encyclopedia of Type Strains, Phase IV (KMG-IV): sequencing the most valuable type-strain genomes for metagenomic binning, comparative biology and taxonomic classification.</title>
        <authorList>
            <person name="Goeker M."/>
        </authorList>
    </citation>
    <scope>NUCLEOTIDE SEQUENCE [LARGE SCALE GENOMIC DNA]</scope>
    <source>
        <strain evidence="2 3">DSM 21056</strain>
    </source>
</reference>
<sequence length="384" mass="42756">MVPAATERSLRGWQRHALQTLVIVILMVIAPLVGVAIVNGDPGAYLRFPPRPLEPAPGSFVPVAFALYAILIVGTLLPFIIRILRANARHRVRAPSSPSSSRLPFPRWGWVSLIVLGVFWVIAWVPVPGLEMVRRLSFTPLWVAYVGVVSAWIQHRGGRVLLIEQPWRFLALFPASALFWYLFEYLNQFTGNWIYIGTGVAEHDALNWFLRSALPFSTVLPAVLVTRDLFATWPSLSRGLDQFIRLRPARPEGTAKAVLVAGVLGLVAIALRPDSFYALVWVAPPLLIVAIQGAFGERHLFSGVASGNWRDPWLAVLAALFCGFCWELWNIFSLARWTYHIPNAQILHVFEMPLLGYAGYLPFGLTCVVAAQLLTGTDPRARTH</sequence>
<evidence type="ECO:0008006" key="4">
    <source>
        <dbReference type="Google" id="ProtNLM"/>
    </source>
</evidence>
<feature type="transmembrane region" description="Helical" evidence="1">
    <location>
        <begin position="313"/>
        <end position="334"/>
    </location>
</feature>
<keyword evidence="3" id="KW-1185">Reference proteome</keyword>
<name>A0A4Q8CYG9_9GAMM</name>
<dbReference type="EMBL" id="SHLI01000001">
    <property type="protein sequence ID" value="RZU98023.1"/>
    <property type="molecule type" value="Genomic_DNA"/>
</dbReference>
<proteinExistence type="predicted"/>
<feature type="transmembrane region" description="Helical" evidence="1">
    <location>
        <begin position="21"/>
        <end position="40"/>
    </location>
</feature>